<protein>
    <submittedName>
        <fullName evidence="1">Uncharacterized protein</fullName>
    </submittedName>
</protein>
<evidence type="ECO:0000313" key="1">
    <source>
        <dbReference type="EMBL" id="MBB3868099.1"/>
    </source>
</evidence>
<reference evidence="1 2" key="1">
    <citation type="submission" date="2020-08" db="EMBL/GenBank/DDBJ databases">
        <title>Genomic Encyclopedia of Type Strains, Phase IV (KMG-IV): sequencing the most valuable type-strain genomes for metagenomic binning, comparative biology and taxonomic classification.</title>
        <authorList>
            <person name="Goeker M."/>
        </authorList>
    </citation>
    <scope>NUCLEOTIDE SEQUENCE [LARGE SCALE GENOMIC DNA]</scope>
    <source>
        <strain evidence="1 2">DSM 14590</strain>
    </source>
</reference>
<sequence length="98" mass="10914">MKIAFNNGGAHCYKNYYTKTVNKSGDNSFVFNPIPAIISVASPRETIPATTESKPFQENLANFAPNAALASFVNTAKHLIQSLSKYARVRQKIRRLPR</sequence>
<dbReference type="AlphaFoldDB" id="A0A6G9J2L0"/>
<name>A0A6G9J2L0_9BACL</name>
<keyword evidence="2" id="KW-1185">Reference proteome</keyword>
<evidence type="ECO:0000313" key="2">
    <source>
        <dbReference type="Proteomes" id="UP000613002"/>
    </source>
</evidence>
<dbReference type="Proteomes" id="UP000613002">
    <property type="component" value="Unassembled WGS sequence"/>
</dbReference>
<comment type="caution">
    <text evidence="1">The sequence shown here is derived from an EMBL/GenBank/DDBJ whole genome shotgun (WGS) entry which is preliminary data.</text>
</comment>
<proteinExistence type="predicted"/>
<accession>A0A6G9J2L0</accession>
<organism evidence="1 2">
    <name type="scientific">Parageobacillus toebii NBRC 107807</name>
    <dbReference type="NCBI Taxonomy" id="1223503"/>
    <lineage>
        <taxon>Bacteria</taxon>
        <taxon>Bacillati</taxon>
        <taxon>Bacillota</taxon>
        <taxon>Bacilli</taxon>
        <taxon>Bacillales</taxon>
        <taxon>Anoxybacillaceae</taxon>
        <taxon>Parageobacillus</taxon>
    </lineage>
</organism>
<dbReference type="RefSeq" id="WP_147442424.1">
    <property type="nucleotide sequence ID" value="NZ_BDAQ01000002.1"/>
</dbReference>
<gene>
    <name evidence="1" type="ORF">HNR78_000976</name>
</gene>
<dbReference type="EMBL" id="JACICZ010000002">
    <property type="protein sequence ID" value="MBB3868099.1"/>
    <property type="molecule type" value="Genomic_DNA"/>
</dbReference>